<evidence type="ECO:0000313" key="1">
    <source>
        <dbReference type="EMBL" id="TWH91919.1"/>
    </source>
</evidence>
<protein>
    <submittedName>
        <fullName evidence="1">Uncharacterized protein (DUF736 family)</fullName>
    </submittedName>
</protein>
<dbReference type="Proteomes" id="UP000316624">
    <property type="component" value="Unassembled WGS sequence"/>
</dbReference>
<keyword evidence="2" id="KW-1185">Reference proteome</keyword>
<organism evidence="1 2">
    <name type="scientific">Sphingobium wenxiniae (strain DSM 21828 / CGMCC 1.7748 / JZ-1)</name>
    <dbReference type="NCBI Taxonomy" id="595605"/>
    <lineage>
        <taxon>Bacteria</taxon>
        <taxon>Pseudomonadati</taxon>
        <taxon>Pseudomonadota</taxon>
        <taxon>Alphaproteobacteria</taxon>
        <taxon>Sphingomonadales</taxon>
        <taxon>Sphingomonadaceae</taxon>
        <taxon>Sphingobium</taxon>
    </lineage>
</organism>
<comment type="caution">
    <text evidence="1">The sequence shown here is derived from an EMBL/GenBank/DDBJ whole genome shotgun (WGS) entry which is preliminary data.</text>
</comment>
<reference evidence="1 2" key="1">
    <citation type="journal article" date="2015" name="Stand. Genomic Sci.">
        <title>Genomic Encyclopedia of Bacterial and Archaeal Type Strains, Phase III: the genomes of soil and plant-associated and newly described type strains.</title>
        <authorList>
            <person name="Whitman W.B."/>
            <person name="Woyke T."/>
            <person name="Klenk H.P."/>
            <person name="Zhou Y."/>
            <person name="Lilburn T.G."/>
            <person name="Beck B.J."/>
            <person name="De Vos P."/>
            <person name="Vandamme P."/>
            <person name="Eisen J.A."/>
            <person name="Garrity G."/>
            <person name="Hugenholtz P."/>
            <person name="Kyrpides N.C."/>
        </authorList>
    </citation>
    <scope>NUCLEOTIDE SEQUENCE [LARGE SCALE GENOMIC DNA]</scope>
    <source>
        <strain evidence="1 2">CGMCC 1.7748</strain>
    </source>
</reference>
<name>A0A562K913_SPHWJ</name>
<dbReference type="RefSeq" id="WP_145074233.1">
    <property type="nucleotide sequence ID" value="NZ_JACIIY010000012.1"/>
</dbReference>
<gene>
    <name evidence="1" type="ORF">IQ35_02818</name>
</gene>
<dbReference type="Pfam" id="PF05284">
    <property type="entry name" value="DUF736"/>
    <property type="match status" value="1"/>
</dbReference>
<proteinExistence type="predicted"/>
<evidence type="ECO:0000313" key="2">
    <source>
        <dbReference type="Proteomes" id="UP000316624"/>
    </source>
</evidence>
<sequence length="102" mass="11608">MSVIGIFKPSKEGGWEGNLRTLGINERLRLVPNDDRSSDDAPAFRVMLGRQRIGDAWEACTKDERARDYLRLRLDDPGFARPMTAALFPDDDGASARLMWRR</sequence>
<dbReference type="EMBL" id="VLKK01000011">
    <property type="protein sequence ID" value="TWH91919.1"/>
    <property type="molecule type" value="Genomic_DNA"/>
</dbReference>
<accession>A0A562K913</accession>
<dbReference type="AlphaFoldDB" id="A0A562K913"/>
<dbReference type="InterPro" id="IPR007948">
    <property type="entry name" value="DUF736"/>
</dbReference>